<comment type="caution">
    <text evidence="2">The sequence shown here is derived from an EMBL/GenBank/DDBJ whole genome shotgun (WGS) entry which is preliminary data.</text>
</comment>
<keyword evidence="1" id="KW-0732">Signal</keyword>
<feature type="signal peptide" evidence="1">
    <location>
        <begin position="1"/>
        <end position="27"/>
    </location>
</feature>
<dbReference type="EMBL" id="PVWJ01000060">
    <property type="protein sequence ID" value="PSB02436.1"/>
    <property type="molecule type" value="Genomic_DNA"/>
</dbReference>
<sequence>MNTTRKIAITSFILLTTVIGNVGIAQAGCTTTKSGGGTVITCTGGGATCTCIYPKGQAPSCSC</sequence>
<dbReference type="RefSeq" id="WP_106289115.1">
    <property type="nucleotide sequence ID" value="NZ_CAWNTC010000068.1"/>
</dbReference>
<reference evidence="2 3" key="1">
    <citation type="submission" date="2018-02" db="EMBL/GenBank/DDBJ databases">
        <authorList>
            <person name="Cohen D.B."/>
            <person name="Kent A.D."/>
        </authorList>
    </citation>
    <scope>NUCLEOTIDE SEQUENCE [LARGE SCALE GENOMIC DNA]</scope>
    <source>
        <strain evidence="2 3">CCAP 1448/3</strain>
    </source>
</reference>
<feature type="chain" id="PRO_5015729110" evidence="1">
    <location>
        <begin position="28"/>
        <end position="63"/>
    </location>
</feature>
<evidence type="ECO:0000256" key="1">
    <source>
        <dbReference type="SAM" id="SignalP"/>
    </source>
</evidence>
<dbReference type="Proteomes" id="UP000238762">
    <property type="component" value="Unassembled WGS sequence"/>
</dbReference>
<reference evidence="2 3" key="2">
    <citation type="submission" date="2018-03" db="EMBL/GenBank/DDBJ databases">
        <title>The ancient ancestry and fast evolution of plastids.</title>
        <authorList>
            <person name="Moore K.R."/>
            <person name="Magnabosco C."/>
            <person name="Momper L."/>
            <person name="Gold D.A."/>
            <person name="Bosak T."/>
            <person name="Fournier G.P."/>
        </authorList>
    </citation>
    <scope>NUCLEOTIDE SEQUENCE [LARGE SCALE GENOMIC DNA]</scope>
    <source>
        <strain evidence="2 3">CCAP 1448/3</strain>
    </source>
</reference>
<protein>
    <submittedName>
        <fullName evidence="2">Uncharacterized protein</fullName>
    </submittedName>
</protein>
<name>A0A2T1C2D5_9CYAN</name>
<dbReference type="AlphaFoldDB" id="A0A2T1C2D5"/>
<organism evidence="2 3">
    <name type="scientific">Merismopedia glauca CCAP 1448/3</name>
    <dbReference type="NCBI Taxonomy" id="1296344"/>
    <lineage>
        <taxon>Bacteria</taxon>
        <taxon>Bacillati</taxon>
        <taxon>Cyanobacteriota</taxon>
        <taxon>Cyanophyceae</taxon>
        <taxon>Synechococcales</taxon>
        <taxon>Merismopediaceae</taxon>
        <taxon>Merismopedia</taxon>
    </lineage>
</organism>
<accession>A0A2T1C2D5</accession>
<gene>
    <name evidence="2" type="ORF">C7B64_13145</name>
</gene>
<evidence type="ECO:0000313" key="2">
    <source>
        <dbReference type="EMBL" id="PSB02436.1"/>
    </source>
</evidence>
<proteinExistence type="predicted"/>
<evidence type="ECO:0000313" key="3">
    <source>
        <dbReference type="Proteomes" id="UP000238762"/>
    </source>
</evidence>
<keyword evidence="3" id="KW-1185">Reference proteome</keyword>